<keyword evidence="1" id="KW-0596">Phosphopantetheine</keyword>
<dbReference type="InterPro" id="IPR009081">
    <property type="entry name" value="PP-bd_ACP"/>
</dbReference>
<dbReference type="PROSITE" id="PS50075">
    <property type="entry name" value="CARRIER"/>
    <property type="match status" value="1"/>
</dbReference>
<evidence type="ECO:0000313" key="6">
    <source>
        <dbReference type="Proteomes" id="UP000075787"/>
    </source>
</evidence>
<dbReference type="EMBL" id="LPZR01000164">
    <property type="protein sequence ID" value="KYO51866.1"/>
    <property type="molecule type" value="Genomic_DNA"/>
</dbReference>
<dbReference type="RefSeq" id="WP_062764930.1">
    <property type="nucleotide sequence ID" value="NZ_CP121027.1"/>
</dbReference>
<dbReference type="Proteomes" id="UP000257706">
    <property type="component" value="Unassembled WGS sequence"/>
</dbReference>
<proteinExistence type="predicted"/>
<organism evidence="5 6">
    <name type="scientific">Tistrella mobilis</name>
    <dbReference type="NCBI Taxonomy" id="171437"/>
    <lineage>
        <taxon>Bacteria</taxon>
        <taxon>Pseudomonadati</taxon>
        <taxon>Pseudomonadota</taxon>
        <taxon>Alphaproteobacteria</taxon>
        <taxon>Geminicoccales</taxon>
        <taxon>Geminicoccaceae</taxon>
        <taxon>Tistrella</taxon>
    </lineage>
</organism>
<comment type="caution">
    <text evidence="5">The sequence shown here is derived from an EMBL/GenBank/DDBJ whole genome shotgun (WGS) entry which is preliminary data.</text>
</comment>
<dbReference type="Gene3D" id="1.10.1200.10">
    <property type="entry name" value="ACP-like"/>
    <property type="match status" value="1"/>
</dbReference>
<dbReference type="AlphaFoldDB" id="A0A161R2K7"/>
<evidence type="ECO:0000313" key="7">
    <source>
        <dbReference type="Proteomes" id="UP000257706"/>
    </source>
</evidence>
<reference evidence="5 6" key="1">
    <citation type="submission" date="2015-12" db="EMBL/GenBank/DDBJ databases">
        <title>Genome sequence of Tistrella mobilis MCCC 1A02139.</title>
        <authorList>
            <person name="Lu L."/>
            <person name="Lai Q."/>
            <person name="Shao Z."/>
            <person name="Qian P."/>
        </authorList>
    </citation>
    <scope>NUCLEOTIDE SEQUENCE [LARGE SCALE GENOMIC DNA]</scope>
    <source>
        <strain evidence="5 6">MCCC 1A02139</strain>
    </source>
</reference>
<dbReference type="EMBL" id="DMAI01000116">
    <property type="protein sequence ID" value="HAE47212.1"/>
    <property type="molecule type" value="Genomic_DNA"/>
</dbReference>
<dbReference type="InterPro" id="IPR036736">
    <property type="entry name" value="ACP-like_sf"/>
</dbReference>
<dbReference type="PROSITE" id="PS00012">
    <property type="entry name" value="PHOSPHOPANTETHEINE"/>
    <property type="match status" value="1"/>
</dbReference>
<dbReference type="OrthoDB" id="9803943at2"/>
<dbReference type="Pfam" id="PF00550">
    <property type="entry name" value="PP-binding"/>
    <property type="match status" value="1"/>
</dbReference>
<evidence type="ECO:0000313" key="4">
    <source>
        <dbReference type="EMBL" id="HAE47212.1"/>
    </source>
</evidence>
<keyword evidence="2" id="KW-0597">Phosphoprotein</keyword>
<sequence length="95" mass="10059">MTTKTEIAERVKGMLVDDLFLADTAEEIGDDAELGTELGMDSVGFVELATIVGEVFEISVSDTDIGQGHFATVRSLTDFIHARLAEKAAPTAVSA</sequence>
<evidence type="ECO:0000313" key="5">
    <source>
        <dbReference type="EMBL" id="KYO51866.1"/>
    </source>
</evidence>
<evidence type="ECO:0000256" key="1">
    <source>
        <dbReference type="ARBA" id="ARBA00022450"/>
    </source>
</evidence>
<feature type="domain" description="Carrier" evidence="3">
    <location>
        <begin position="5"/>
        <end position="84"/>
    </location>
</feature>
<dbReference type="InterPro" id="IPR006162">
    <property type="entry name" value="Ppantetheine_attach_site"/>
</dbReference>
<dbReference type="GeneID" id="97241841"/>
<gene>
    <name evidence="5" type="ORF">AUP44_06535</name>
    <name evidence="4" type="ORF">DCK97_07300</name>
</gene>
<name>A0A161R2K7_9PROT</name>
<evidence type="ECO:0000259" key="3">
    <source>
        <dbReference type="PROSITE" id="PS50075"/>
    </source>
</evidence>
<protein>
    <submittedName>
        <fullName evidence="4">Coronafacic acid synthetase</fullName>
    </submittedName>
</protein>
<reference evidence="4 7" key="2">
    <citation type="journal article" date="2018" name="Nat. Biotechnol.">
        <title>A standardized bacterial taxonomy based on genome phylogeny substantially revises the tree of life.</title>
        <authorList>
            <person name="Parks D.H."/>
            <person name="Chuvochina M."/>
            <person name="Waite D.W."/>
            <person name="Rinke C."/>
            <person name="Skarshewski A."/>
            <person name="Chaumeil P.A."/>
            <person name="Hugenholtz P."/>
        </authorList>
    </citation>
    <scope>NUCLEOTIDE SEQUENCE [LARGE SCALE GENOMIC DNA]</scope>
    <source>
        <strain evidence="4">UBA8739</strain>
    </source>
</reference>
<accession>A0A161R2K7</accession>
<evidence type="ECO:0000256" key="2">
    <source>
        <dbReference type="ARBA" id="ARBA00022553"/>
    </source>
</evidence>
<dbReference type="Proteomes" id="UP000075787">
    <property type="component" value="Unassembled WGS sequence"/>
</dbReference>
<dbReference type="SUPFAM" id="SSF47336">
    <property type="entry name" value="ACP-like"/>
    <property type="match status" value="1"/>
</dbReference>